<name>A0A1H8BJF3_9FIRM</name>
<evidence type="ECO:0000256" key="2">
    <source>
        <dbReference type="ARBA" id="ARBA00023125"/>
    </source>
</evidence>
<dbReference type="RefSeq" id="WP_092753970.1">
    <property type="nucleotide sequence ID" value="NZ_FOCG01000001.1"/>
</dbReference>
<reference evidence="6 7" key="1">
    <citation type="submission" date="2016-10" db="EMBL/GenBank/DDBJ databases">
        <authorList>
            <person name="de Groot N.N."/>
        </authorList>
    </citation>
    <scope>NUCLEOTIDE SEQUENCE [LARGE SCALE GENOMIC DNA]</scope>
    <source>
        <strain evidence="6 7">CGMCC 1.5070</strain>
    </source>
</reference>
<sequence length="344" mass="38679">MSNRVTLKDVAKKADVSSATVSYVLNEKKSISAETKKRVWDAIESLDYVPDLSARSLTMRDSKLIGVVVPQTEPGSKLMFQNNFYSEILGSIEYHARLHGYHVIISATDANESYMTLAKERNLDGIIVIGMYPDEFYQQMKKTRIPIVLIDSYCDDHYYHNIRIDDAYGSYLATKYVLEQGHRKIAFFSGQLKENGVMKKRLIGYQQALAEKQVPFCPEYVFEGKIDYDSGIQLAENLLGAKLPATAVVAAADILAMGAMKGFYERGVKVPDDLSVMGFDDLEISKYLTPGLTTIKQEISQKGERAVEMLFKNIQEPNLTKQEQILPVSIVERSSVKSIKQKGE</sequence>
<dbReference type="GO" id="GO:0000976">
    <property type="term" value="F:transcription cis-regulatory region binding"/>
    <property type="evidence" value="ECO:0007669"/>
    <property type="project" value="TreeGrafter"/>
</dbReference>
<dbReference type="STRING" id="474960.SAMN05216180_1938"/>
<dbReference type="EMBL" id="FOCG01000001">
    <property type="protein sequence ID" value="SEM82896.1"/>
    <property type="molecule type" value="Genomic_DNA"/>
</dbReference>
<dbReference type="CDD" id="cd06267">
    <property type="entry name" value="PBP1_LacI_sugar_binding-like"/>
    <property type="match status" value="1"/>
</dbReference>
<evidence type="ECO:0000256" key="3">
    <source>
        <dbReference type="ARBA" id="ARBA00023163"/>
    </source>
</evidence>
<dbReference type="CDD" id="cd01392">
    <property type="entry name" value="HTH_LacI"/>
    <property type="match status" value="1"/>
</dbReference>
<evidence type="ECO:0000256" key="1">
    <source>
        <dbReference type="ARBA" id="ARBA00023015"/>
    </source>
</evidence>
<keyword evidence="3" id="KW-0804">Transcription</keyword>
<keyword evidence="1" id="KW-0805">Transcription regulation</keyword>
<dbReference type="SUPFAM" id="SSF53822">
    <property type="entry name" value="Periplasmic binding protein-like I"/>
    <property type="match status" value="1"/>
</dbReference>
<evidence type="ECO:0000259" key="5">
    <source>
        <dbReference type="PROSITE" id="PS50943"/>
    </source>
</evidence>
<protein>
    <submittedName>
        <fullName evidence="6">Transcriptional regulator, LacI family</fullName>
    </submittedName>
</protein>
<organism evidence="6 7">
    <name type="scientific">Hydrogenoanaerobacterium saccharovorans</name>
    <dbReference type="NCBI Taxonomy" id="474960"/>
    <lineage>
        <taxon>Bacteria</taxon>
        <taxon>Bacillati</taxon>
        <taxon>Bacillota</taxon>
        <taxon>Clostridia</taxon>
        <taxon>Eubacteriales</taxon>
        <taxon>Oscillospiraceae</taxon>
        <taxon>Hydrogenoanaerobacterium</taxon>
    </lineage>
</organism>
<evidence type="ECO:0000259" key="4">
    <source>
        <dbReference type="PROSITE" id="PS50932"/>
    </source>
</evidence>
<dbReference type="Proteomes" id="UP000199158">
    <property type="component" value="Unassembled WGS sequence"/>
</dbReference>
<evidence type="ECO:0000313" key="7">
    <source>
        <dbReference type="Proteomes" id="UP000199158"/>
    </source>
</evidence>
<dbReference type="PROSITE" id="PS50932">
    <property type="entry name" value="HTH_LACI_2"/>
    <property type="match status" value="1"/>
</dbReference>
<keyword evidence="2" id="KW-0238">DNA-binding</keyword>
<dbReference type="Pfam" id="PF13377">
    <property type="entry name" value="Peripla_BP_3"/>
    <property type="match status" value="1"/>
</dbReference>
<dbReference type="Gene3D" id="1.10.260.40">
    <property type="entry name" value="lambda repressor-like DNA-binding domains"/>
    <property type="match status" value="1"/>
</dbReference>
<proteinExistence type="predicted"/>
<dbReference type="SUPFAM" id="SSF47413">
    <property type="entry name" value="lambda repressor-like DNA-binding domains"/>
    <property type="match status" value="1"/>
</dbReference>
<dbReference type="InterPro" id="IPR001387">
    <property type="entry name" value="Cro/C1-type_HTH"/>
</dbReference>
<dbReference type="SMART" id="SM00354">
    <property type="entry name" value="HTH_LACI"/>
    <property type="match status" value="1"/>
</dbReference>
<keyword evidence="7" id="KW-1185">Reference proteome</keyword>
<dbReference type="PANTHER" id="PTHR30146:SF24">
    <property type="entry name" value="XYLOSE OPERON REGULATORY PROTEIN"/>
    <property type="match status" value="1"/>
</dbReference>
<dbReference type="InterPro" id="IPR000843">
    <property type="entry name" value="HTH_LacI"/>
</dbReference>
<accession>A0A1H8BJF3</accession>
<dbReference type="AlphaFoldDB" id="A0A1H8BJF3"/>
<dbReference type="Gene3D" id="3.40.50.2300">
    <property type="match status" value="2"/>
</dbReference>
<dbReference type="PROSITE" id="PS00356">
    <property type="entry name" value="HTH_LACI_1"/>
    <property type="match status" value="1"/>
</dbReference>
<dbReference type="PROSITE" id="PS50943">
    <property type="entry name" value="HTH_CROC1"/>
    <property type="match status" value="1"/>
</dbReference>
<dbReference type="InterPro" id="IPR010982">
    <property type="entry name" value="Lambda_DNA-bd_dom_sf"/>
</dbReference>
<dbReference type="GO" id="GO:0003700">
    <property type="term" value="F:DNA-binding transcription factor activity"/>
    <property type="evidence" value="ECO:0007669"/>
    <property type="project" value="TreeGrafter"/>
</dbReference>
<evidence type="ECO:0000313" key="6">
    <source>
        <dbReference type="EMBL" id="SEM82896.1"/>
    </source>
</evidence>
<dbReference type="InterPro" id="IPR028082">
    <property type="entry name" value="Peripla_BP_I"/>
</dbReference>
<gene>
    <name evidence="6" type="ORF">SAMN05216180_1938</name>
</gene>
<dbReference type="PANTHER" id="PTHR30146">
    <property type="entry name" value="LACI-RELATED TRANSCRIPTIONAL REPRESSOR"/>
    <property type="match status" value="1"/>
</dbReference>
<dbReference type="InterPro" id="IPR046335">
    <property type="entry name" value="LacI/GalR-like_sensor"/>
</dbReference>
<dbReference type="Pfam" id="PF00356">
    <property type="entry name" value="LacI"/>
    <property type="match status" value="1"/>
</dbReference>
<feature type="domain" description="HTH cro/C1-type" evidence="5">
    <location>
        <begin position="6"/>
        <end position="49"/>
    </location>
</feature>
<dbReference type="OrthoDB" id="308642at2"/>
<feature type="domain" description="HTH lacI-type" evidence="4">
    <location>
        <begin position="5"/>
        <end position="59"/>
    </location>
</feature>